<dbReference type="EMBL" id="VTFT01000001">
    <property type="protein sequence ID" value="TYT27413.1"/>
    <property type="molecule type" value="Genomic_DNA"/>
</dbReference>
<evidence type="ECO:0000313" key="3">
    <source>
        <dbReference type="Proteomes" id="UP000324973"/>
    </source>
</evidence>
<dbReference type="Pfam" id="PF11706">
    <property type="entry name" value="zf-CGNR"/>
    <property type="match status" value="1"/>
</dbReference>
<dbReference type="InterPro" id="IPR021005">
    <property type="entry name" value="Znf_CGNR"/>
</dbReference>
<comment type="caution">
    <text evidence="2">The sequence shown here is derived from an EMBL/GenBank/DDBJ whole genome shotgun (WGS) entry which is preliminary data.</text>
</comment>
<dbReference type="SUPFAM" id="SSF160904">
    <property type="entry name" value="Jann2411-like"/>
    <property type="match status" value="1"/>
</dbReference>
<dbReference type="Proteomes" id="UP000324973">
    <property type="component" value="Unassembled WGS sequence"/>
</dbReference>
<dbReference type="OrthoDB" id="9808437at2"/>
<gene>
    <name evidence="2" type="ORF">FZO89_00735</name>
</gene>
<dbReference type="InterPro" id="IPR010852">
    <property type="entry name" value="ABATE"/>
</dbReference>
<dbReference type="PANTHER" id="PTHR35525:SF3">
    <property type="entry name" value="BLL6575 PROTEIN"/>
    <property type="match status" value="1"/>
</dbReference>
<reference evidence="2 3" key="1">
    <citation type="submission" date="2019-08" db="EMBL/GenBank/DDBJ databases">
        <title>Luteimonas viscosus sp. nov., isolated from soil of a sunflower field.</title>
        <authorList>
            <person name="Jianli Z."/>
            <person name="Ying Z."/>
        </authorList>
    </citation>
    <scope>NUCLEOTIDE SEQUENCE [LARGE SCALE GENOMIC DNA]</scope>
    <source>
        <strain evidence="2 3">XBU10</strain>
    </source>
</reference>
<evidence type="ECO:0000313" key="2">
    <source>
        <dbReference type="EMBL" id="TYT27413.1"/>
    </source>
</evidence>
<dbReference type="InterPro" id="IPR023286">
    <property type="entry name" value="ABATE_dom_sf"/>
</dbReference>
<dbReference type="AlphaFoldDB" id="A0A5D4XTV0"/>
<protein>
    <submittedName>
        <fullName evidence="2">CGNR zinc finger domain-containing protein</fullName>
    </submittedName>
</protein>
<keyword evidence="3" id="KW-1185">Reference proteome</keyword>
<proteinExistence type="predicted"/>
<feature type="domain" description="Zinc finger CGNR" evidence="1">
    <location>
        <begin position="20"/>
        <end position="56"/>
    </location>
</feature>
<accession>A0A5D4XTV0</accession>
<sequence length="57" mass="6432">MRAGAVADLRGPSETLPRLSRCGWLFLDTSRNDRRQWCAMDTCGAASKMARYRARKA</sequence>
<organism evidence="2 3">
    <name type="scientific">Luteimonas viscosa</name>
    <dbReference type="NCBI Taxonomy" id="1132694"/>
    <lineage>
        <taxon>Bacteria</taxon>
        <taxon>Pseudomonadati</taxon>
        <taxon>Pseudomonadota</taxon>
        <taxon>Gammaproteobacteria</taxon>
        <taxon>Lysobacterales</taxon>
        <taxon>Lysobacteraceae</taxon>
        <taxon>Luteimonas</taxon>
    </lineage>
</organism>
<evidence type="ECO:0000259" key="1">
    <source>
        <dbReference type="Pfam" id="PF11706"/>
    </source>
</evidence>
<dbReference type="Gene3D" id="1.10.3300.10">
    <property type="entry name" value="Jann2411-like domain"/>
    <property type="match status" value="1"/>
</dbReference>
<name>A0A5D4XTV0_9GAMM</name>
<dbReference type="PANTHER" id="PTHR35525">
    <property type="entry name" value="BLL6575 PROTEIN"/>
    <property type="match status" value="1"/>
</dbReference>